<dbReference type="RefSeq" id="WP_183266938.1">
    <property type="nucleotide sequence ID" value="NZ_JACHFJ010000010.1"/>
</dbReference>
<keyword evidence="3" id="KW-1185">Reference proteome</keyword>
<comment type="caution">
    <text evidence="2">The sequence shown here is derived from an EMBL/GenBank/DDBJ whole genome shotgun (WGS) entry which is preliminary data.</text>
</comment>
<protein>
    <submittedName>
        <fullName evidence="2">Putative membrane protein</fullName>
    </submittedName>
</protein>
<name>A0A840VL97_9PROT</name>
<feature type="transmembrane region" description="Helical" evidence="1">
    <location>
        <begin position="133"/>
        <end position="152"/>
    </location>
</feature>
<sequence length="188" mass="20704">MPPQPAARPPALPLLAIIAVPVLFHLTIVWTSSTPLTLRLNPGALAKLGFVSAAAVMHWGLYASLLATFGLTLRRGHEPLITGMARRLHGDIAAELVTYTRNVTIAWTMFFAMQLALSIGLFCFAPLVVWSFFVNVLDIPLVVTMFAAEYAIRLRCLRNPPRHSLSMIFNMVADSVREARERPAGPRS</sequence>
<proteinExistence type="predicted"/>
<accession>A0A840VL97</accession>
<keyword evidence="1" id="KW-1133">Transmembrane helix</keyword>
<feature type="transmembrane region" description="Helical" evidence="1">
    <location>
        <begin position="105"/>
        <end position="127"/>
    </location>
</feature>
<dbReference type="EMBL" id="JACHFJ010000010">
    <property type="protein sequence ID" value="MBB5373925.1"/>
    <property type="molecule type" value="Genomic_DNA"/>
</dbReference>
<keyword evidence="1" id="KW-0812">Transmembrane</keyword>
<feature type="transmembrane region" description="Helical" evidence="1">
    <location>
        <begin position="12"/>
        <end position="30"/>
    </location>
</feature>
<evidence type="ECO:0000313" key="3">
    <source>
        <dbReference type="Proteomes" id="UP000553706"/>
    </source>
</evidence>
<dbReference type="AlphaFoldDB" id="A0A840VL97"/>
<dbReference type="Proteomes" id="UP000553706">
    <property type="component" value="Unassembled WGS sequence"/>
</dbReference>
<evidence type="ECO:0000256" key="1">
    <source>
        <dbReference type="SAM" id="Phobius"/>
    </source>
</evidence>
<organism evidence="2 3">
    <name type="scientific">Acidocella aromatica</name>
    <dbReference type="NCBI Taxonomy" id="1303579"/>
    <lineage>
        <taxon>Bacteria</taxon>
        <taxon>Pseudomonadati</taxon>
        <taxon>Pseudomonadota</taxon>
        <taxon>Alphaproteobacteria</taxon>
        <taxon>Acetobacterales</taxon>
        <taxon>Acidocellaceae</taxon>
        <taxon>Acidocella</taxon>
    </lineage>
</organism>
<feature type="transmembrane region" description="Helical" evidence="1">
    <location>
        <begin position="50"/>
        <end position="73"/>
    </location>
</feature>
<reference evidence="2 3" key="1">
    <citation type="submission" date="2020-08" db="EMBL/GenBank/DDBJ databases">
        <title>Genomic Encyclopedia of Type Strains, Phase IV (KMG-IV): sequencing the most valuable type-strain genomes for metagenomic binning, comparative biology and taxonomic classification.</title>
        <authorList>
            <person name="Goeker M."/>
        </authorList>
    </citation>
    <scope>NUCLEOTIDE SEQUENCE [LARGE SCALE GENOMIC DNA]</scope>
    <source>
        <strain evidence="2 3">DSM 27026</strain>
    </source>
</reference>
<gene>
    <name evidence="2" type="ORF">HNP71_002192</name>
</gene>
<evidence type="ECO:0000313" key="2">
    <source>
        <dbReference type="EMBL" id="MBB5373925.1"/>
    </source>
</evidence>
<keyword evidence="1" id="KW-0472">Membrane</keyword>